<sequence length="33" mass="3871">MGNLADEQQQYATRFLVDRYYKKFVVPGLAADY</sequence>
<name>A0A369QJP3_9BACT</name>
<dbReference type="Proteomes" id="UP000253919">
    <property type="component" value="Unassembled WGS sequence"/>
</dbReference>
<evidence type="ECO:0000313" key="2">
    <source>
        <dbReference type="Proteomes" id="UP000253919"/>
    </source>
</evidence>
<reference evidence="1 2" key="1">
    <citation type="submission" date="2018-04" db="EMBL/GenBank/DDBJ databases">
        <title>Adhaeribacter sp. HMF7616 genome sequencing and assembly.</title>
        <authorList>
            <person name="Kang H."/>
            <person name="Kang J."/>
            <person name="Cha I."/>
            <person name="Kim H."/>
            <person name="Joh K."/>
        </authorList>
    </citation>
    <scope>NUCLEOTIDE SEQUENCE [LARGE SCALE GENOMIC DNA]</scope>
    <source>
        <strain evidence="1 2">HMF7616</strain>
    </source>
</reference>
<comment type="caution">
    <text evidence="1">The sequence shown here is derived from an EMBL/GenBank/DDBJ whole genome shotgun (WGS) entry which is preliminary data.</text>
</comment>
<gene>
    <name evidence="1" type="ORF">AHMF7616_02071</name>
</gene>
<evidence type="ECO:0000313" key="1">
    <source>
        <dbReference type="EMBL" id="RDC63467.1"/>
    </source>
</evidence>
<protein>
    <submittedName>
        <fullName evidence="1">Uncharacterized protein</fullName>
    </submittedName>
</protein>
<dbReference type="AlphaFoldDB" id="A0A369QJP3"/>
<dbReference type="EMBL" id="QASA01000001">
    <property type="protein sequence ID" value="RDC63467.1"/>
    <property type="molecule type" value="Genomic_DNA"/>
</dbReference>
<keyword evidence="2" id="KW-1185">Reference proteome</keyword>
<organism evidence="1 2">
    <name type="scientific">Adhaeribacter pallidiroseus</name>
    <dbReference type="NCBI Taxonomy" id="2072847"/>
    <lineage>
        <taxon>Bacteria</taxon>
        <taxon>Pseudomonadati</taxon>
        <taxon>Bacteroidota</taxon>
        <taxon>Cytophagia</taxon>
        <taxon>Cytophagales</taxon>
        <taxon>Hymenobacteraceae</taxon>
        <taxon>Adhaeribacter</taxon>
    </lineage>
</organism>
<proteinExistence type="predicted"/>
<accession>A0A369QJP3</accession>